<dbReference type="InterPro" id="IPR005064">
    <property type="entry name" value="BUG"/>
</dbReference>
<evidence type="ECO:0000256" key="1">
    <source>
        <dbReference type="ARBA" id="ARBA00006987"/>
    </source>
</evidence>
<dbReference type="PIRSF" id="PIRSF017082">
    <property type="entry name" value="YflP"/>
    <property type="match status" value="1"/>
</dbReference>
<dbReference type="SUPFAM" id="SSF53850">
    <property type="entry name" value="Periplasmic binding protein-like II"/>
    <property type="match status" value="1"/>
</dbReference>
<dbReference type="RefSeq" id="WP_066475022.1">
    <property type="nucleotide sequence ID" value="NZ_BCNT01000004.1"/>
</dbReference>
<gene>
    <name evidence="3" type="ORF">ACFSW6_05055</name>
</gene>
<reference evidence="4" key="1">
    <citation type="journal article" date="2019" name="Int. J. Syst. Evol. Microbiol.">
        <title>The Global Catalogue of Microorganisms (GCM) 10K type strain sequencing project: providing services to taxonomists for standard genome sequencing and annotation.</title>
        <authorList>
            <consortium name="The Broad Institute Genomics Platform"/>
            <consortium name="The Broad Institute Genome Sequencing Center for Infectious Disease"/>
            <person name="Wu L."/>
            <person name="Ma J."/>
        </authorList>
    </citation>
    <scope>NUCLEOTIDE SEQUENCE [LARGE SCALE GENOMIC DNA]</scope>
    <source>
        <strain evidence="4">TISTR 1906</strain>
    </source>
</reference>
<dbReference type="Pfam" id="PF03401">
    <property type="entry name" value="TctC"/>
    <property type="match status" value="1"/>
</dbReference>
<dbReference type="Gene3D" id="3.40.190.150">
    <property type="entry name" value="Bordetella uptake gene, domain 1"/>
    <property type="match status" value="1"/>
</dbReference>
<sequence length="328" mass="34633">MPSPFSLRRAGRIAGIAALLASPWWAAAQAADAWPSKPIRIIVPNPPAGPSDIAIRPIAAAVQGVLGQAVVVENKPGANGNIGAAEAARSAADGYTWLWAMDPVITVNKHIYKNIGYQSDALVPLNAAARFSQALVCNPRLGFKTVKDMIDAAKTRDLTYATGGAGSPGHLVMESLLSTAGVKMVHIPYKGPAPAMQDLMGGQVDCGFLAAPTALPQIQSGRVTALATSGRQRSALLPKLPTIAESGYPEFDGTFWLFLAAPKGVPPEIQKRFLAAMDAAIRSPEQQEKVKSVDIEMVGSSPEQAQAKARELSDKWGALARRIQLKTD</sequence>
<feature type="chain" id="PRO_5046440998" evidence="2">
    <location>
        <begin position="31"/>
        <end position="328"/>
    </location>
</feature>
<proteinExistence type="inferred from homology"/>
<keyword evidence="4" id="KW-1185">Reference proteome</keyword>
<dbReference type="PANTHER" id="PTHR42928:SF5">
    <property type="entry name" value="BLR1237 PROTEIN"/>
    <property type="match status" value="1"/>
</dbReference>
<dbReference type="EMBL" id="JBHUMV010000002">
    <property type="protein sequence ID" value="MFD2753443.1"/>
    <property type="molecule type" value="Genomic_DNA"/>
</dbReference>
<feature type="signal peptide" evidence="2">
    <location>
        <begin position="1"/>
        <end position="30"/>
    </location>
</feature>
<comment type="similarity">
    <text evidence="1">Belongs to the UPF0065 (bug) family.</text>
</comment>
<evidence type="ECO:0000313" key="4">
    <source>
        <dbReference type="Proteomes" id="UP001597463"/>
    </source>
</evidence>
<dbReference type="PANTHER" id="PTHR42928">
    <property type="entry name" value="TRICARBOXYLATE-BINDING PROTEIN"/>
    <property type="match status" value="1"/>
</dbReference>
<comment type="caution">
    <text evidence="3">The sequence shown here is derived from an EMBL/GenBank/DDBJ whole genome shotgun (WGS) entry which is preliminary data.</text>
</comment>
<organism evidence="3 4">
    <name type="scientific">Comamonas terrae</name>
    <dbReference type="NCBI Taxonomy" id="673548"/>
    <lineage>
        <taxon>Bacteria</taxon>
        <taxon>Pseudomonadati</taxon>
        <taxon>Pseudomonadota</taxon>
        <taxon>Betaproteobacteria</taxon>
        <taxon>Burkholderiales</taxon>
        <taxon>Comamonadaceae</taxon>
        <taxon>Comamonas</taxon>
    </lineage>
</organism>
<dbReference type="CDD" id="cd07012">
    <property type="entry name" value="PBP2_Bug_TTT"/>
    <property type="match status" value="1"/>
</dbReference>
<accession>A0ABW5UII3</accession>
<evidence type="ECO:0000256" key="2">
    <source>
        <dbReference type="SAM" id="SignalP"/>
    </source>
</evidence>
<dbReference type="Gene3D" id="3.40.190.10">
    <property type="entry name" value="Periplasmic binding protein-like II"/>
    <property type="match status" value="1"/>
</dbReference>
<evidence type="ECO:0000313" key="3">
    <source>
        <dbReference type="EMBL" id="MFD2753443.1"/>
    </source>
</evidence>
<keyword evidence="2" id="KW-0732">Signal</keyword>
<protein>
    <submittedName>
        <fullName evidence="3">Tripartite tricarboxylate transporter substrate binding protein</fullName>
    </submittedName>
</protein>
<dbReference type="Proteomes" id="UP001597463">
    <property type="component" value="Unassembled WGS sequence"/>
</dbReference>
<dbReference type="InterPro" id="IPR042100">
    <property type="entry name" value="Bug_dom1"/>
</dbReference>
<name>A0ABW5UII3_9BURK</name>